<dbReference type="Pfam" id="PF12802">
    <property type="entry name" value="MarR_2"/>
    <property type="match status" value="1"/>
</dbReference>
<dbReference type="Proteomes" id="UP001458946">
    <property type="component" value="Unassembled WGS sequence"/>
</dbReference>
<feature type="domain" description="HTH marR-type" evidence="2">
    <location>
        <begin position="22"/>
        <end position="162"/>
    </location>
</feature>
<evidence type="ECO:0000313" key="3">
    <source>
        <dbReference type="EMBL" id="GAA5502543.1"/>
    </source>
</evidence>
<dbReference type="InterPro" id="IPR039422">
    <property type="entry name" value="MarR/SlyA-like"/>
</dbReference>
<evidence type="ECO:0000259" key="2">
    <source>
        <dbReference type="PROSITE" id="PS50995"/>
    </source>
</evidence>
<dbReference type="EMBL" id="BAABRN010000025">
    <property type="protein sequence ID" value="GAA5502543.1"/>
    <property type="molecule type" value="Genomic_DNA"/>
</dbReference>
<keyword evidence="4" id="KW-1185">Reference proteome</keyword>
<comment type="caution">
    <text evidence="3">The sequence shown here is derived from an EMBL/GenBank/DDBJ whole genome shotgun (WGS) entry which is preliminary data.</text>
</comment>
<protein>
    <recommendedName>
        <fullName evidence="2">HTH marR-type domain-containing protein</fullName>
    </recommendedName>
</protein>
<sequence length="183" mass="19734">MKPAHPPDSPVEDPSAESRAAAVQLGAVMKRLHKHISSKVMHGMQAELTEMDLSFSQMTALHHLRACGTSSVTNISERTHLSLPATSHLVERLVQRGLAQREENPENRREKLVSLTEKGKGVLGQMDSGFVSAYVTTFAQLPSDTLRAATQTLQSLLDALDANSADSASRACPSSPPSPQENL</sequence>
<dbReference type="PROSITE" id="PS50995">
    <property type="entry name" value="HTH_MARR_2"/>
    <property type="match status" value="1"/>
</dbReference>
<dbReference type="SUPFAM" id="SSF46785">
    <property type="entry name" value="Winged helix' DNA-binding domain"/>
    <property type="match status" value="1"/>
</dbReference>
<dbReference type="RefSeq" id="WP_353542510.1">
    <property type="nucleotide sequence ID" value="NZ_BAABRN010000025.1"/>
</dbReference>
<organism evidence="3 4">
    <name type="scientific">Deinococcus xinjiangensis</name>
    <dbReference type="NCBI Taxonomy" id="457454"/>
    <lineage>
        <taxon>Bacteria</taxon>
        <taxon>Thermotogati</taxon>
        <taxon>Deinococcota</taxon>
        <taxon>Deinococci</taxon>
        <taxon>Deinococcales</taxon>
        <taxon>Deinococcaceae</taxon>
        <taxon>Deinococcus</taxon>
    </lineage>
</organism>
<dbReference type="PANTHER" id="PTHR33164">
    <property type="entry name" value="TRANSCRIPTIONAL REGULATOR, MARR FAMILY"/>
    <property type="match status" value="1"/>
</dbReference>
<evidence type="ECO:0000256" key="1">
    <source>
        <dbReference type="SAM" id="MobiDB-lite"/>
    </source>
</evidence>
<name>A0ABP9VBB1_9DEIO</name>
<feature type="compositionally biased region" description="Low complexity" evidence="1">
    <location>
        <begin position="164"/>
        <end position="173"/>
    </location>
</feature>
<dbReference type="SMART" id="SM00347">
    <property type="entry name" value="HTH_MARR"/>
    <property type="match status" value="1"/>
</dbReference>
<dbReference type="Gene3D" id="1.10.10.10">
    <property type="entry name" value="Winged helix-like DNA-binding domain superfamily/Winged helix DNA-binding domain"/>
    <property type="match status" value="1"/>
</dbReference>
<dbReference type="InterPro" id="IPR036390">
    <property type="entry name" value="WH_DNA-bd_sf"/>
</dbReference>
<feature type="compositionally biased region" description="Pro residues" evidence="1">
    <location>
        <begin position="174"/>
        <end position="183"/>
    </location>
</feature>
<accession>A0ABP9VBB1</accession>
<feature type="region of interest" description="Disordered" evidence="1">
    <location>
        <begin position="164"/>
        <end position="183"/>
    </location>
</feature>
<dbReference type="InterPro" id="IPR000835">
    <property type="entry name" value="HTH_MarR-typ"/>
</dbReference>
<reference evidence="3 4" key="1">
    <citation type="submission" date="2024-02" db="EMBL/GenBank/DDBJ databases">
        <title>Deinococcus xinjiangensis NBRC 107630.</title>
        <authorList>
            <person name="Ichikawa N."/>
            <person name="Katano-Makiyama Y."/>
            <person name="Hidaka K."/>
        </authorList>
    </citation>
    <scope>NUCLEOTIDE SEQUENCE [LARGE SCALE GENOMIC DNA]</scope>
    <source>
        <strain evidence="3 4">NBRC 107630</strain>
    </source>
</reference>
<dbReference type="InterPro" id="IPR036388">
    <property type="entry name" value="WH-like_DNA-bd_sf"/>
</dbReference>
<evidence type="ECO:0000313" key="4">
    <source>
        <dbReference type="Proteomes" id="UP001458946"/>
    </source>
</evidence>
<dbReference type="PANTHER" id="PTHR33164:SF43">
    <property type="entry name" value="HTH-TYPE TRANSCRIPTIONAL REPRESSOR YETL"/>
    <property type="match status" value="1"/>
</dbReference>
<gene>
    <name evidence="3" type="ORF">Dxin01_02287</name>
</gene>
<proteinExistence type="predicted"/>